<keyword evidence="5" id="KW-0614">Plasmid</keyword>
<reference evidence="6" key="2">
    <citation type="journal article" date="2023" name="MicrobiologyOpen">
        <title>Genomics of the tumorigenes clade of the family Rhizobiaceae and description of Rhizobium rhododendri sp. nov.</title>
        <authorList>
            <person name="Kuzmanovic N."/>
            <person name="diCenzo G.C."/>
            <person name="Bunk B."/>
            <person name="Sproeer C."/>
            <person name="Fruehling A."/>
            <person name="Neumann-Schaal M."/>
            <person name="Overmann J."/>
            <person name="Smalla K."/>
        </authorList>
    </citation>
    <scope>NUCLEOTIDE SEQUENCE [LARGE SCALE GENOMIC DNA]</scope>
    <source>
        <strain evidence="6">1078</strain>
        <plasmid evidence="6">pRt1078</plasmid>
    </source>
</reference>
<evidence type="ECO:0000256" key="2">
    <source>
        <dbReference type="ARBA" id="ARBA00023015"/>
    </source>
</evidence>
<evidence type="ECO:0000256" key="4">
    <source>
        <dbReference type="ARBA" id="ARBA00023163"/>
    </source>
</evidence>
<name>A0AAF1KSQ3_9HYPH</name>
<geneLocation type="plasmid" evidence="5 6">
    <name>pRt1078</name>
</geneLocation>
<dbReference type="AlphaFoldDB" id="A0AAF1KSQ3"/>
<keyword evidence="2" id="KW-0805">Transcription regulation</keyword>
<evidence type="ECO:0000313" key="6">
    <source>
        <dbReference type="Proteomes" id="UP000249499"/>
    </source>
</evidence>
<dbReference type="InterPro" id="IPR041920">
    <property type="entry name" value="ROS/MUCR_sf"/>
</dbReference>
<dbReference type="Pfam" id="PF05443">
    <property type="entry name" value="ROS_MUCR"/>
    <property type="match status" value="1"/>
</dbReference>
<evidence type="ECO:0000313" key="5">
    <source>
        <dbReference type="EMBL" id="WFR97853.1"/>
    </source>
</evidence>
<dbReference type="Proteomes" id="UP000249499">
    <property type="component" value="Plasmid pRt1078"/>
</dbReference>
<dbReference type="RefSeq" id="WP_111219468.1">
    <property type="nucleotide sequence ID" value="NZ_CP117256.1"/>
</dbReference>
<sequence>MSNENHIKDADKLAQLAAAITAAYLSNHVVPVSDIANLIISIKSALKTKSGSAVLPVAEKKKPAISVRKSLQDDQISCLECGEAFKSLKRHIITNHALSPEAYRAKWALPADYPMVAPAYSRARSQLATEMGLGHRRKGRLA</sequence>
<dbReference type="InterPro" id="IPR008807">
    <property type="entry name" value="ROS_MUCR"/>
</dbReference>
<proteinExistence type="inferred from homology"/>
<dbReference type="EMBL" id="CP117256">
    <property type="protein sequence ID" value="WFR97853.1"/>
    <property type="molecule type" value="Genomic_DNA"/>
</dbReference>
<organism evidence="5 6">
    <name type="scientific">Rhizobium tumorigenes</name>
    <dbReference type="NCBI Taxonomy" id="2041385"/>
    <lineage>
        <taxon>Bacteria</taxon>
        <taxon>Pseudomonadati</taxon>
        <taxon>Pseudomonadota</taxon>
        <taxon>Alphaproteobacteria</taxon>
        <taxon>Hyphomicrobiales</taxon>
        <taxon>Rhizobiaceae</taxon>
        <taxon>Rhizobium/Agrobacterium group</taxon>
        <taxon>Rhizobium</taxon>
    </lineage>
</organism>
<dbReference type="GO" id="GO:0003677">
    <property type="term" value="F:DNA binding"/>
    <property type="evidence" value="ECO:0007669"/>
    <property type="project" value="UniProtKB-KW"/>
</dbReference>
<protein>
    <submittedName>
        <fullName evidence="5">MucR family transcriptional regulator</fullName>
    </submittedName>
</protein>
<comment type="similarity">
    <text evidence="1">Belongs to the ros/MucR family.</text>
</comment>
<keyword evidence="6" id="KW-1185">Reference proteome</keyword>
<dbReference type="Gene3D" id="1.10.10.1550">
    <property type="entry name" value="ROS/MUCR transcriptional regulator protein"/>
    <property type="match status" value="1"/>
</dbReference>
<dbReference type="GO" id="GO:0006355">
    <property type="term" value="P:regulation of DNA-templated transcription"/>
    <property type="evidence" value="ECO:0007669"/>
    <property type="project" value="InterPro"/>
</dbReference>
<evidence type="ECO:0000256" key="1">
    <source>
        <dbReference type="ARBA" id="ARBA00007031"/>
    </source>
</evidence>
<keyword evidence="3" id="KW-0238">DNA-binding</keyword>
<evidence type="ECO:0000256" key="3">
    <source>
        <dbReference type="ARBA" id="ARBA00023125"/>
    </source>
</evidence>
<accession>A0AAF1KSQ3</accession>
<keyword evidence="4" id="KW-0804">Transcription</keyword>
<dbReference type="GO" id="GO:0008270">
    <property type="term" value="F:zinc ion binding"/>
    <property type="evidence" value="ECO:0007669"/>
    <property type="project" value="InterPro"/>
</dbReference>
<gene>
    <name evidence="5" type="ORF">PR017_18255</name>
</gene>
<dbReference type="KEGG" id="rtu:PR017_18255"/>
<reference evidence="5 6" key="1">
    <citation type="journal article" date="2018" name="Sci. Rep.">
        <title>Rhizobium tumorigenes sp. nov., a novel plant tumorigenic bacterium isolated from cane gall tumors on thornless blackberry.</title>
        <authorList>
            <person name="Kuzmanovi N."/>
            <person name="Smalla K."/>
            <person name="Gronow S."/>
            <person name="PuBawska J."/>
        </authorList>
    </citation>
    <scope>NUCLEOTIDE SEQUENCE [LARGE SCALE GENOMIC DNA]</scope>
    <source>
        <strain evidence="5 6">1078</strain>
    </source>
</reference>